<protein>
    <submittedName>
        <fullName evidence="1">Arylsulfotransferase ASST</fullName>
    </submittedName>
</protein>
<comment type="caution">
    <text evidence="1">The sequence shown here is derived from an EMBL/GenBank/DDBJ whole genome shotgun (WGS) entry which is preliminary data.</text>
</comment>
<dbReference type="Proteomes" id="UP000238338">
    <property type="component" value="Unassembled WGS sequence"/>
</dbReference>
<dbReference type="EMBL" id="PVEP01000001">
    <property type="protein sequence ID" value="PQV58433.1"/>
    <property type="molecule type" value="Genomic_DNA"/>
</dbReference>
<sequence>MWLVLLLFLFGLIGMIGFGVLVLDGERETDRFGALGPAALDVAEIPDTVKALMKGDTTMQAFQPHRFGDKPAGWTIAKDAGLTGYVLLSHYDGDRRRHVVQLVSLADGTVKHEWLPDADTLLPAPPDSALVEPTLWNTAHYRAIHPYLTSDGTLVIKDHQSYLFGLDGCSKALWSQTGELFHHSTESDGAGGYWIPGYVDPSAVERTTEDFNDDALVHVGPRGEVLWKKSVTQILLDHGMEYDLFGAGRYQDDPIHLNDLEPVLEDGPYWKKGDLFLSFRHLSMIMLYRPATDEIVWYQQGPWLAQHDVDILDDHRIGVFDNNAYDRGTGARVHGTNEIVVHDFTTGADTMPFDPAFKATEAHTLFEGLFTLLPDGAAMIEEENSGRLIFARPDGTELAEFINKGKDGNSYRMGWSRYMSQAEGDAALAKLTTCTGG</sequence>
<keyword evidence="2" id="KW-1185">Reference proteome</keyword>
<accession>A0A2S8SCE1</accession>
<gene>
    <name evidence="1" type="ORF">LX70_00245</name>
</gene>
<dbReference type="InterPro" id="IPR039535">
    <property type="entry name" value="ASST-like"/>
</dbReference>
<evidence type="ECO:0000313" key="1">
    <source>
        <dbReference type="EMBL" id="PQV58433.1"/>
    </source>
</evidence>
<keyword evidence="1" id="KW-0808">Transferase</keyword>
<dbReference type="AlphaFoldDB" id="A0A2S8SCE1"/>
<reference evidence="1 2" key="1">
    <citation type="submission" date="2018-02" db="EMBL/GenBank/DDBJ databases">
        <title>Genomic Encyclopedia of Archaeal and Bacterial Type Strains, Phase II (KMG-II): from individual species to whole genera.</title>
        <authorList>
            <person name="Goeker M."/>
        </authorList>
    </citation>
    <scope>NUCLEOTIDE SEQUENCE [LARGE SCALE GENOMIC DNA]</scope>
    <source>
        <strain evidence="1 2">DSM 18921</strain>
    </source>
</reference>
<organism evidence="1 2">
    <name type="scientific">Albidovulum denitrificans</name>
    <dbReference type="NCBI Taxonomy" id="404881"/>
    <lineage>
        <taxon>Bacteria</taxon>
        <taxon>Pseudomonadati</taxon>
        <taxon>Pseudomonadota</taxon>
        <taxon>Alphaproteobacteria</taxon>
        <taxon>Rhodobacterales</taxon>
        <taxon>Paracoccaceae</taxon>
        <taxon>Albidovulum</taxon>
    </lineage>
</organism>
<name>A0A2S8SCE1_9RHOB</name>
<proteinExistence type="predicted"/>
<dbReference type="GO" id="GO:0016740">
    <property type="term" value="F:transferase activity"/>
    <property type="evidence" value="ECO:0007669"/>
    <property type="project" value="UniProtKB-KW"/>
</dbReference>
<evidence type="ECO:0000313" key="2">
    <source>
        <dbReference type="Proteomes" id="UP000238338"/>
    </source>
</evidence>
<dbReference type="Pfam" id="PF14269">
    <property type="entry name" value="Arylsulfotran_2"/>
    <property type="match status" value="1"/>
</dbReference>